<keyword evidence="1" id="KW-0732">Signal</keyword>
<feature type="compositionally biased region" description="Polar residues" evidence="3">
    <location>
        <begin position="1"/>
        <end position="19"/>
    </location>
</feature>
<dbReference type="GO" id="GO:0016787">
    <property type="term" value="F:hydrolase activity"/>
    <property type="evidence" value="ECO:0007669"/>
    <property type="project" value="UniProtKB-KW"/>
</dbReference>
<organism evidence="4">
    <name type="scientific">uncultured Nocardioidaceae bacterium</name>
    <dbReference type="NCBI Taxonomy" id="253824"/>
    <lineage>
        <taxon>Bacteria</taxon>
        <taxon>Bacillati</taxon>
        <taxon>Actinomycetota</taxon>
        <taxon>Actinomycetes</taxon>
        <taxon>Propionibacteriales</taxon>
        <taxon>Nocardioidaceae</taxon>
        <taxon>environmental samples</taxon>
    </lineage>
</organism>
<dbReference type="SUPFAM" id="SSF53474">
    <property type="entry name" value="alpha/beta-Hydrolases"/>
    <property type="match status" value="1"/>
</dbReference>
<dbReference type="PANTHER" id="PTHR43037">
    <property type="entry name" value="UNNAMED PRODUCT-RELATED"/>
    <property type="match status" value="1"/>
</dbReference>
<name>A0A6J4M4X1_9ACTN</name>
<dbReference type="Gene3D" id="3.40.50.1820">
    <property type="entry name" value="alpha/beta hydrolase"/>
    <property type="match status" value="1"/>
</dbReference>
<keyword evidence="2" id="KW-0378">Hydrolase</keyword>
<feature type="region of interest" description="Disordered" evidence="3">
    <location>
        <begin position="46"/>
        <end position="81"/>
    </location>
</feature>
<protein>
    <submittedName>
        <fullName evidence="4">Serine esterase, putative</fullName>
    </submittedName>
</protein>
<evidence type="ECO:0000256" key="2">
    <source>
        <dbReference type="ARBA" id="ARBA00022801"/>
    </source>
</evidence>
<gene>
    <name evidence="4" type="ORF">AVDCRST_MAG29-2188</name>
</gene>
<evidence type="ECO:0000256" key="3">
    <source>
        <dbReference type="SAM" id="MobiDB-lite"/>
    </source>
</evidence>
<sequence>MTMLSTTGYWGGVSTSARPGSSRRDFLGTGIFAGLTAVMSGCGVGQRREVRMSESTTSRPKHSEGRLSFRPPPPGKSTGRRGLVTLEEGTAPEPAYAYVPDTDDGQAPMRLVVFLHGAGGNGHRSVNLLRSFADEHRLLLLSPKSVGPTWDVILGGYGPDIANLDRLLTAVSARYPVRGCTLAGFSDGASYALSVGVSNGDVFDSVMAFSPGFSAAQVRSGEPRFFVSHGVHDETLPIDRCSRRLVPMLEKSGYDVTYEEFDGGHEVPDDIKRSAVGWLTGS</sequence>
<feature type="region of interest" description="Disordered" evidence="3">
    <location>
        <begin position="1"/>
        <end position="21"/>
    </location>
</feature>
<dbReference type="InterPro" id="IPR029058">
    <property type="entry name" value="AB_hydrolase_fold"/>
</dbReference>
<dbReference type="PANTHER" id="PTHR43037:SF5">
    <property type="entry name" value="FERULOYL ESTERASE"/>
    <property type="match status" value="1"/>
</dbReference>
<dbReference type="EMBL" id="CADCUG010000133">
    <property type="protein sequence ID" value="CAA9350098.1"/>
    <property type="molecule type" value="Genomic_DNA"/>
</dbReference>
<dbReference type="AlphaFoldDB" id="A0A6J4M4X1"/>
<reference evidence="4" key="1">
    <citation type="submission" date="2020-02" db="EMBL/GenBank/DDBJ databases">
        <authorList>
            <person name="Meier V. D."/>
        </authorList>
    </citation>
    <scope>NUCLEOTIDE SEQUENCE</scope>
    <source>
        <strain evidence="4">AVDCRST_MAG29</strain>
    </source>
</reference>
<dbReference type="InterPro" id="IPR050955">
    <property type="entry name" value="Plant_Biomass_Hydrol_Est"/>
</dbReference>
<proteinExistence type="predicted"/>
<accession>A0A6J4M4X1</accession>
<evidence type="ECO:0000313" key="4">
    <source>
        <dbReference type="EMBL" id="CAA9350098.1"/>
    </source>
</evidence>
<evidence type="ECO:0000256" key="1">
    <source>
        <dbReference type="ARBA" id="ARBA00022729"/>
    </source>
</evidence>